<protein>
    <recommendedName>
        <fullName evidence="1">B3/B4 tRNA-binding domain-containing protein</fullName>
    </recommendedName>
</protein>
<dbReference type="GO" id="GO:0003723">
    <property type="term" value="F:RNA binding"/>
    <property type="evidence" value="ECO:0007669"/>
    <property type="project" value="InterPro"/>
</dbReference>
<name>A0A921DSJ5_9BACT</name>
<dbReference type="AlphaFoldDB" id="A0A921DSJ5"/>
<accession>A0A921DSJ5</accession>
<gene>
    <name evidence="2" type="ORF">K8W16_11265</name>
</gene>
<dbReference type="Pfam" id="PF03483">
    <property type="entry name" value="B3_4"/>
    <property type="match status" value="1"/>
</dbReference>
<reference evidence="2" key="1">
    <citation type="journal article" date="2021" name="PeerJ">
        <title>Extensive microbial diversity within the chicken gut microbiome revealed by metagenomics and culture.</title>
        <authorList>
            <person name="Gilroy R."/>
            <person name="Ravi A."/>
            <person name="Getino M."/>
            <person name="Pursley I."/>
            <person name="Horton D.L."/>
            <person name="Alikhan N.F."/>
            <person name="Baker D."/>
            <person name="Gharbi K."/>
            <person name="Hall N."/>
            <person name="Watson M."/>
            <person name="Adriaenssens E.M."/>
            <person name="Foster-Nyarko E."/>
            <person name="Jarju S."/>
            <person name="Secka A."/>
            <person name="Antonio M."/>
            <person name="Oren A."/>
            <person name="Chaudhuri R.R."/>
            <person name="La Ragione R."/>
            <person name="Hildebrand F."/>
            <person name="Pallen M.J."/>
        </authorList>
    </citation>
    <scope>NUCLEOTIDE SEQUENCE</scope>
    <source>
        <strain evidence="2">ChiGjej2B2-19336</strain>
    </source>
</reference>
<sequence length="225" mass="25150">MCRPDIRIEDDILSRCPECRLGWLCYEAEPVEDDAAVWENLEVFLPLLKTRLEKTPLADMPNLGESRRGYKACGKDPGRWRVSSESLYRRVRQGRELYRINSVVDVNNLVSLETGFSLGSYDRDHLEGVLILRRGLPGESYAGIGKDAVELENMPLLADEAGAVGSPTSDSTRAMVTTESRRFLTVIYSFSSRCEVEKALALASSRFEKLAGAREIVCGIVEKRA</sequence>
<dbReference type="PANTHER" id="PTHR39209:SF2">
    <property type="entry name" value="CYTOPLASMIC PROTEIN"/>
    <property type="match status" value="1"/>
</dbReference>
<dbReference type="SUPFAM" id="SSF56037">
    <property type="entry name" value="PheT/TilS domain"/>
    <property type="match status" value="1"/>
</dbReference>
<dbReference type="GO" id="GO:0004826">
    <property type="term" value="F:phenylalanine-tRNA ligase activity"/>
    <property type="evidence" value="ECO:0007669"/>
    <property type="project" value="InterPro"/>
</dbReference>
<dbReference type="EMBL" id="DYZA01000233">
    <property type="protein sequence ID" value="HJD98211.1"/>
    <property type="molecule type" value="Genomic_DNA"/>
</dbReference>
<organism evidence="2 3">
    <name type="scientific">Mailhella massiliensis</name>
    <dbReference type="NCBI Taxonomy" id="1903261"/>
    <lineage>
        <taxon>Bacteria</taxon>
        <taxon>Pseudomonadati</taxon>
        <taxon>Thermodesulfobacteriota</taxon>
        <taxon>Desulfovibrionia</taxon>
        <taxon>Desulfovibrionales</taxon>
        <taxon>Desulfovibrionaceae</taxon>
        <taxon>Mailhella</taxon>
    </lineage>
</organism>
<evidence type="ECO:0000313" key="2">
    <source>
        <dbReference type="EMBL" id="HJD98211.1"/>
    </source>
</evidence>
<proteinExistence type="predicted"/>
<dbReference type="Proteomes" id="UP000698963">
    <property type="component" value="Unassembled WGS sequence"/>
</dbReference>
<evidence type="ECO:0000259" key="1">
    <source>
        <dbReference type="SMART" id="SM00873"/>
    </source>
</evidence>
<dbReference type="RefSeq" id="WP_304123794.1">
    <property type="nucleotide sequence ID" value="NZ_DYZA01000233.1"/>
</dbReference>
<comment type="caution">
    <text evidence="2">The sequence shown here is derived from an EMBL/GenBank/DDBJ whole genome shotgun (WGS) entry which is preliminary data.</text>
</comment>
<reference evidence="2" key="2">
    <citation type="submission" date="2021-09" db="EMBL/GenBank/DDBJ databases">
        <authorList>
            <person name="Gilroy R."/>
        </authorList>
    </citation>
    <scope>NUCLEOTIDE SEQUENCE</scope>
    <source>
        <strain evidence="2">ChiGjej2B2-19336</strain>
    </source>
</reference>
<dbReference type="PANTHER" id="PTHR39209">
    <property type="match status" value="1"/>
</dbReference>
<dbReference type="Gene3D" id="3.50.40.10">
    <property type="entry name" value="Phenylalanyl-trna Synthetase, Chain B, domain 3"/>
    <property type="match status" value="1"/>
</dbReference>
<feature type="domain" description="B3/B4 tRNA-binding" evidence="1">
    <location>
        <begin position="66"/>
        <end position="212"/>
    </location>
</feature>
<dbReference type="InterPro" id="IPR005146">
    <property type="entry name" value="B3/B4_tRNA-bd"/>
</dbReference>
<evidence type="ECO:0000313" key="3">
    <source>
        <dbReference type="Proteomes" id="UP000698963"/>
    </source>
</evidence>
<dbReference type="SMART" id="SM00873">
    <property type="entry name" value="B3_4"/>
    <property type="match status" value="1"/>
</dbReference>
<dbReference type="InterPro" id="IPR020825">
    <property type="entry name" value="Phe-tRNA_synthase-like_B3/B4"/>
</dbReference>